<evidence type="ECO:0000256" key="1">
    <source>
        <dbReference type="ARBA" id="ARBA00004370"/>
    </source>
</evidence>
<evidence type="ECO:0000256" key="8">
    <source>
        <dbReference type="HAMAP-Rule" id="MF_01416"/>
    </source>
</evidence>
<comment type="similarity">
    <text evidence="8">Belongs to the ATPase delta chain family.</text>
</comment>
<reference evidence="9" key="1">
    <citation type="journal article" date="2014" name="Genome Announc.">
        <title>Draft Genome Sequences of Three Alkaliphilic Bacillus Strains, Bacillus wakoensis JCM 9140T, Bacillus akibai JCM 9157T, and Bacillus hemicellulosilyticus JCM 9152T.</title>
        <authorList>
            <person name="Yuki M."/>
            <person name="Oshima K."/>
            <person name="Suda W."/>
            <person name="Oshida Y."/>
            <person name="Kitamura K."/>
            <person name="Iida T."/>
            <person name="Hattori M."/>
            <person name="Ohkuma M."/>
        </authorList>
    </citation>
    <scope>NUCLEOTIDE SEQUENCE [LARGE SCALE GENOMIC DNA]</scope>
    <source>
        <strain evidence="9">JCM 9140</strain>
    </source>
</reference>
<evidence type="ECO:0000313" key="10">
    <source>
        <dbReference type="Proteomes" id="UP000018890"/>
    </source>
</evidence>
<dbReference type="SUPFAM" id="SSF47928">
    <property type="entry name" value="N-terminal domain of the delta subunit of the F1F0-ATP synthase"/>
    <property type="match status" value="1"/>
</dbReference>
<dbReference type="HAMAP" id="MF_01416">
    <property type="entry name" value="ATP_synth_delta_bact"/>
    <property type="match status" value="1"/>
</dbReference>
<dbReference type="InterPro" id="IPR026015">
    <property type="entry name" value="ATP_synth_OSCP/delta_N_sf"/>
</dbReference>
<evidence type="ECO:0000256" key="7">
    <source>
        <dbReference type="ARBA" id="ARBA00023310"/>
    </source>
</evidence>
<evidence type="ECO:0000256" key="2">
    <source>
        <dbReference type="ARBA" id="ARBA00022448"/>
    </source>
</evidence>
<proteinExistence type="inferred from homology"/>
<protein>
    <recommendedName>
        <fullName evidence="8">ATP synthase subunit delta</fullName>
    </recommendedName>
    <alternativeName>
        <fullName evidence="8">ATP synthase F(1) sector subunit delta</fullName>
    </alternativeName>
    <alternativeName>
        <fullName evidence="8">F-type ATPase subunit delta</fullName>
        <shortName evidence="8">F-ATPase subunit delta</shortName>
    </alternativeName>
</protein>
<dbReference type="NCBIfam" id="TIGR01145">
    <property type="entry name" value="ATP_synt_delta"/>
    <property type="match status" value="1"/>
</dbReference>
<dbReference type="RefSeq" id="WP_034748160.1">
    <property type="nucleotide sequence ID" value="NZ_BAUT01000043.1"/>
</dbReference>
<evidence type="ECO:0000313" key="9">
    <source>
        <dbReference type="EMBL" id="GAE27236.1"/>
    </source>
</evidence>
<dbReference type="PROSITE" id="PS00389">
    <property type="entry name" value="ATPASE_DELTA"/>
    <property type="match status" value="1"/>
</dbReference>
<dbReference type="InterPro" id="IPR020781">
    <property type="entry name" value="ATPase_OSCP/d_CS"/>
</dbReference>
<dbReference type="GO" id="GO:0045259">
    <property type="term" value="C:proton-transporting ATP synthase complex"/>
    <property type="evidence" value="ECO:0007669"/>
    <property type="project" value="UniProtKB-KW"/>
</dbReference>
<keyword evidence="10" id="KW-1185">Reference proteome</keyword>
<dbReference type="InterPro" id="IPR000711">
    <property type="entry name" value="ATPase_OSCP/dsu"/>
</dbReference>
<keyword evidence="4 8" id="KW-0406">Ion transport</keyword>
<evidence type="ECO:0000256" key="3">
    <source>
        <dbReference type="ARBA" id="ARBA00022781"/>
    </source>
</evidence>
<name>W4Q565_9BACI</name>
<dbReference type="PRINTS" id="PR00125">
    <property type="entry name" value="ATPASEDELTA"/>
</dbReference>
<comment type="subcellular location">
    <subcellularLocation>
        <location evidence="8">Cell membrane</location>
        <topology evidence="8">Peripheral membrane protein</topology>
    </subcellularLocation>
    <subcellularLocation>
        <location evidence="1">Membrane</location>
    </subcellularLocation>
</comment>
<comment type="function">
    <text evidence="8">F(1)F(0) ATP synthase produces ATP from ADP in the presence of a proton or sodium gradient. F-type ATPases consist of two structural domains, F(1) containing the extramembraneous catalytic core and F(0) containing the membrane proton channel, linked together by a central stalk and a peripheral stalk. During catalysis, ATP synthesis in the catalytic domain of F(1) is coupled via a rotary mechanism of the central stalk subunits to proton translocation.</text>
</comment>
<comment type="function">
    <text evidence="8">This protein is part of the stalk that links CF(0) to CF(1). It either transmits conformational changes from CF(0) to CF(1) or is implicated in proton conduction.</text>
</comment>
<evidence type="ECO:0000256" key="4">
    <source>
        <dbReference type="ARBA" id="ARBA00023065"/>
    </source>
</evidence>
<dbReference type="AlphaFoldDB" id="W4Q565"/>
<evidence type="ECO:0000256" key="5">
    <source>
        <dbReference type="ARBA" id="ARBA00023136"/>
    </source>
</evidence>
<dbReference type="Gene3D" id="1.10.520.20">
    <property type="entry name" value="N-terminal domain of the delta subunit of the F1F0-ATP synthase"/>
    <property type="match status" value="1"/>
</dbReference>
<accession>W4Q565</accession>
<comment type="caution">
    <text evidence="9">The sequence shown here is derived from an EMBL/GenBank/DDBJ whole genome shotgun (WGS) entry which is preliminary data.</text>
</comment>
<dbReference type="PANTHER" id="PTHR11910">
    <property type="entry name" value="ATP SYNTHASE DELTA CHAIN"/>
    <property type="match status" value="1"/>
</dbReference>
<dbReference type="GO" id="GO:0046933">
    <property type="term" value="F:proton-transporting ATP synthase activity, rotational mechanism"/>
    <property type="evidence" value="ECO:0007669"/>
    <property type="project" value="UniProtKB-UniRule"/>
</dbReference>
<dbReference type="Pfam" id="PF00213">
    <property type="entry name" value="OSCP"/>
    <property type="match status" value="1"/>
</dbReference>
<keyword evidence="6 8" id="KW-0139">CF(1)</keyword>
<sequence>MSNHAVAKRYASALFQLAKEKHDLKKVNEELQSVKTVVETTPELVQFLNHPKITVKQKQALVQESFKGLSDISVNALLLLIDRKRTDIIVPMVNKYKELAYEEQDMAEALVYSTKPLSEKEQNHIAKVFAKRAKKSKLEVINIVDPKLIGGIKIRIGDRIYDGTVKAQLDKLERNLTAGTR</sequence>
<dbReference type="OrthoDB" id="9802471at2"/>
<keyword evidence="5 8" id="KW-0472">Membrane</keyword>
<dbReference type="Proteomes" id="UP000018890">
    <property type="component" value="Unassembled WGS sequence"/>
</dbReference>
<keyword evidence="8" id="KW-1003">Cell membrane</keyword>
<organism evidence="9 10">
    <name type="scientific">Halalkalibacter wakoensis JCM 9140</name>
    <dbReference type="NCBI Taxonomy" id="1236970"/>
    <lineage>
        <taxon>Bacteria</taxon>
        <taxon>Bacillati</taxon>
        <taxon>Bacillota</taxon>
        <taxon>Bacilli</taxon>
        <taxon>Bacillales</taxon>
        <taxon>Bacillaceae</taxon>
        <taxon>Halalkalibacter</taxon>
    </lineage>
</organism>
<gene>
    <name evidence="8" type="primary">atpH</name>
    <name evidence="9" type="ORF">JCM9140_3364</name>
</gene>
<keyword evidence="7 8" id="KW-0066">ATP synthesis</keyword>
<evidence type="ECO:0000256" key="6">
    <source>
        <dbReference type="ARBA" id="ARBA00023196"/>
    </source>
</evidence>
<dbReference type="STRING" id="1236970.JCM9140_3364"/>
<dbReference type="GO" id="GO:0005886">
    <property type="term" value="C:plasma membrane"/>
    <property type="evidence" value="ECO:0007669"/>
    <property type="project" value="UniProtKB-SubCell"/>
</dbReference>
<keyword evidence="2 8" id="KW-0813">Transport</keyword>
<keyword evidence="3 8" id="KW-0375">Hydrogen ion transport</keyword>
<dbReference type="EMBL" id="BAUT01000043">
    <property type="protein sequence ID" value="GAE27236.1"/>
    <property type="molecule type" value="Genomic_DNA"/>
</dbReference>
<dbReference type="NCBIfam" id="NF004403">
    <property type="entry name" value="PRK05758.2-4"/>
    <property type="match status" value="1"/>
</dbReference>